<reference evidence="2" key="1">
    <citation type="journal article" date="2023" name="Front. Microbiol.">
        <title>Ralstonia chuxiongensis sp. nov., Ralstonia mojiangensis sp. nov., and Ralstonia soli sp. nov., isolated from tobacco fields, are three novel species in the family Burkholderiaceae.</title>
        <authorList>
            <person name="Lu C.H."/>
            <person name="Zhang Y.Y."/>
            <person name="Jiang N."/>
            <person name="Chen W."/>
            <person name="Shao X."/>
            <person name="Zhao Z.M."/>
            <person name="Lu W.L."/>
            <person name="Hu X."/>
            <person name="Xi Y.X."/>
            <person name="Zou S.Y."/>
            <person name="Wei Q.J."/>
            <person name="Lin Z.L."/>
            <person name="Gong L."/>
            <person name="Gai X.T."/>
            <person name="Zhang L.Q."/>
            <person name="Li J.Y."/>
            <person name="Jin Y."/>
            <person name="Xia Z.Y."/>
        </authorList>
    </citation>
    <scope>NUCLEOTIDE SEQUENCE [LARGE SCALE GENOMIC DNA]</scope>
    <source>
        <strain evidence="2">21YRMH01-3</strain>
    </source>
</reference>
<dbReference type="InterPro" id="IPR019004">
    <property type="entry name" value="YqeY/Aim41"/>
</dbReference>
<dbReference type="PANTHER" id="PTHR28055:SF1">
    <property type="entry name" value="ALTERED INHERITANCE OF MITOCHONDRIA PROTEIN 41, MITOCHONDRIAL"/>
    <property type="match status" value="1"/>
</dbReference>
<protein>
    <submittedName>
        <fullName evidence="1">GatB/YqeY domain-containing protein</fullName>
    </submittedName>
</protein>
<dbReference type="PANTHER" id="PTHR28055">
    <property type="entry name" value="ALTERED INHERITANCE OF MITOCHONDRIA PROTEIN 41, MITOCHONDRIAL"/>
    <property type="match status" value="1"/>
</dbReference>
<dbReference type="Proteomes" id="UP001162793">
    <property type="component" value="Unassembled WGS sequence"/>
</dbReference>
<dbReference type="Gene3D" id="1.10.10.410">
    <property type="match status" value="1"/>
</dbReference>
<comment type="caution">
    <text evidence="1">The sequence shown here is derived from an EMBL/GenBank/DDBJ whole genome shotgun (WGS) entry which is preliminary data.</text>
</comment>
<dbReference type="InterPro" id="IPR042184">
    <property type="entry name" value="YqeY/Aim41_N"/>
</dbReference>
<dbReference type="SUPFAM" id="SSF89095">
    <property type="entry name" value="GatB/YqeY motif"/>
    <property type="match status" value="1"/>
</dbReference>
<sequence length="152" mass="16175">MSQLSLKAQITEDMKAAMRAKEADRLGTIRLLQAAIKQREVDERIELDDAAVLAVIDKMLKQRKDSITAFEQAGRDDLVAKEAAEVAVLQVYMPAQLSEAEVDAAVRDAVAKAGATGPQDMGKVMGILKPALAGRADMTQVSARVKAALAGA</sequence>
<accession>A0AA41WW80</accession>
<dbReference type="InterPro" id="IPR023168">
    <property type="entry name" value="GatB_Yqey_C_2"/>
</dbReference>
<evidence type="ECO:0000313" key="2">
    <source>
        <dbReference type="Proteomes" id="UP001162793"/>
    </source>
</evidence>
<dbReference type="Pfam" id="PF09424">
    <property type="entry name" value="YqeY"/>
    <property type="match status" value="1"/>
</dbReference>
<dbReference type="GO" id="GO:0016884">
    <property type="term" value="F:carbon-nitrogen ligase activity, with glutamine as amido-N-donor"/>
    <property type="evidence" value="ECO:0007669"/>
    <property type="project" value="InterPro"/>
</dbReference>
<organism evidence="1 2">
    <name type="scientific">Ralstonia chuxiongensis</name>
    <dbReference type="NCBI Taxonomy" id="2957504"/>
    <lineage>
        <taxon>Bacteria</taxon>
        <taxon>Pseudomonadati</taxon>
        <taxon>Pseudomonadota</taxon>
        <taxon>Betaproteobacteria</taxon>
        <taxon>Burkholderiales</taxon>
        <taxon>Burkholderiaceae</taxon>
        <taxon>Ralstonia</taxon>
    </lineage>
</organism>
<dbReference type="Gene3D" id="1.10.1510.10">
    <property type="entry name" value="Uncharacterised protein YqeY/AIM41 PF09424, N-terminal domain"/>
    <property type="match status" value="1"/>
</dbReference>
<keyword evidence="2" id="KW-1185">Reference proteome</keyword>
<name>A0AA41WW80_9RALS</name>
<gene>
    <name evidence="1" type="ORF">NKG59_14465</name>
</gene>
<dbReference type="AlphaFoldDB" id="A0AA41WW80"/>
<dbReference type="InterPro" id="IPR003789">
    <property type="entry name" value="Asn/Gln_tRNA_amidoTrase-B-like"/>
</dbReference>
<dbReference type="EMBL" id="JAMYWC010000004">
    <property type="protein sequence ID" value="MCP1173562.1"/>
    <property type="molecule type" value="Genomic_DNA"/>
</dbReference>
<proteinExistence type="predicted"/>
<evidence type="ECO:0000313" key="1">
    <source>
        <dbReference type="EMBL" id="MCP1173562.1"/>
    </source>
</evidence>